<name>A0AAP0F4C5_9MAGN</name>
<dbReference type="AlphaFoldDB" id="A0AAP0F4C5"/>
<protein>
    <submittedName>
        <fullName evidence="1">Uncharacterized protein</fullName>
    </submittedName>
</protein>
<keyword evidence="2" id="KW-1185">Reference proteome</keyword>
<comment type="caution">
    <text evidence="1">The sequence shown here is derived from an EMBL/GenBank/DDBJ whole genome shotgun (WGS) entry which is preliminary data.</text>
</comment>
<dbReference type="Proteomes" id="UP001419268">
    <property type="component" value="Unassembled WGS sequence"/>
</dbReference>
<dbReference type="EMBL" id="JBBNAG010000009">
    <property type="protein sequence ID" value="KAK9104599.1"/>
    <property type="molecule type" value="Genomic_DNA"/>
</dbReference>
<sequence>MRFERGMIGTGVRKGDSLALGAPLVQKKQGNFTKRGKAKQEYIKKMAHMDCTIGLEDGVRRVLKEEIEEIFDSDEEFSEEDMIDLNLNAIVLDEGMIFGTLDEAKLAWLRYDIPYERQMHYIYFDGIFDVILSRCAHVDVLSSSSIQKKNLALQTIKKLEQVMTEDNDQGDVQVVVSNVGAKNKINTKSQKMKDPLRVMTNVQPQCRFKSAYEKQVEKINKGKAMAVAEAGREGENGDGSKS</sequence>
<organism evidence="1 2">
    <name type="scientific">Stephania cephalantha</name>
    <dbReference type="NCBI Taxonomy" id="152367"/>
    <lineage>
        <taxon>Eukaryota</taxon>
        <taxon>Viridiplantae</taxon>
        <taxon>Streptophyta</taxon>
        <taxon>Embryophyta</taxon>
        <taxon>Tracheophyta</taxon>
        <taxon>Spermatophyta</taxon>
        <taxon>Magnoliopsida</taxon>
        <taxon>Ranunculales</taxon>
        <taxon>Menispermaceae</taxon>
        <taxon>Menispermoideae</taxon>
        <taxon>Cissampelideae</taxon>
        <taxon>Stephania</taxon>
    </lineage>
</organism>
<proteinExistence type="predicted"/>
<reference evidence="1 2" key="1">
    <citation type="submission" date="2024-01" db="EMBL/GenBank/DDBJ databases">
        <title>Genome assemblies of Stephania.</title>
        <authorList>
            <person name="Yang L."/>
        </authorList>
    </citation>
    <scope>NUCLEOTIDE SEQUENCE [LARGE SCALE GENOMIC DNA]</scope>
    <source>
        <strain evidence="1">JXDWG</strain>
        <tissue evidence="1">Leaf</tissue>
    </source>
</reference>
<evidence type="ECO:0000313" key="1">
    <source>
        <dbReference type="EMBL" id="KAK9104599.1"/>
    </source>
</evidence>
<evidence type="ECO:0000313" key="2">
    <source>
        <dbReference type="Proteomes" id="UP001419268"/>
    </source>
</evidence>
<gene>
    <name evidence="1" type="ORF">Scep_021443</name>
</gene>
<accession>A0AAP0F4C5</accession>